<dbReference type="EMBL" id="CM047591">
    <property type="protein sequence ID" value="KAI9919233.1"/>
    <property type="molecule type" value="Genomic_DNA"/>
</dbReference>
<keyword evidence="2" id="KW-1185">Reference proteome</keyword>
<gene>
    <name evidence="1" type="ORF">PsorP6_011554</name>
</gene>
<evidence type="ECO:0000313" key="2">
    <source>
        <dbReference type="Proteomes" id="UP001163321"/>
    </source>
</evidence>
<accession>A0ACC0WMV2</accession>
<protein>
    <submittedName>
        <fullName evidence="1">Uncharacterized protein</fullName>
    </submittedName>
</protein>
<proteinExistence type="predicted"/>
<sequence length="97" mass="10870">MQLARPLFQPLVPSKARVADSFLGSNNNNERGSYQLKSRSSSSRLRADRLTPLHALNQASVLNCHVAPRVQRPSHSKHIARSLGLWRSVPSPHSMRH</sequence>
<comment type="caution">
    <text evidence="1">The sequence shown here is derived from an EMBL/GenBank/DDBJ whole genome shotgun (WGS) entry which is preliminary data.</text>
</comment>
<dbReference type="Proteomes" id="UP001163321">
    <property type="component" value="Chromosome 12"/>
</dbReference>
<name>A0ACC0WMV2_9STRA</name>
<organism evidence="1 2">
    <name type="scientific">Peronosclerospora sorghi</name>
    <dbReference type="NCBI Taxonomy" id="230839"/>
    <lineage>
        <taxon>Eukaryota</taxon>
        <taxon>Sar</taxon>
        <taxon>Stramenopiles</taxon>
        <taxon>Oomycota</taxon>
        <taxon>Peronosporomycetes</taxon>
        <taxon>Peronosporales</taxon>
        <taxon>Peronosporaceae</taxon>
        <taxon>Peronosclerospora</taxon>
    </lineage>
</organism>
<evidence type="ECO:0000313" key="1">
    <source>
        <dbReference type="EMBL" id="KAI9919233.1"/>
    </source>
</evidence>
<reference evidence="1 2" key="1">
    <citation type="journal article" date="2022" name="bioRxiv">
        <title>The genome of the oomycete Peronosclerospora sorghi, a cosmopolitan pathogen of maize and sorghum, is inflated with dispersed pseudogenes.</title>
        <authorList>
            <person name="Fletcher K."/>
            <person name="Martin F."/>
            <person name="Isakeit T."/>
            <person name="Cavanaugh K."/>
            <person name="Magill C."/>
            <person name="Michelmore R."/>
        </authorList>
    </citation>
    <scope>NUCLEOTIDE SEQUENCE [LARGE SCALE GENOMIC DNA]</scope>
    <source>
        <strain evidence="1">P6</strain>
    </source>
</reference>